<dbReference type="STRING" id="1860102.ACCAA_580010"/>
<organism evidence="1 2">
    <name type="scientific">Candidatus Accumulibacter aalborgensis</name>
    <dbReference type="NCBI Taxonomy" id="1860102"/>
    <lineage>
        <taxon>Bacteria</taxon>
        <taxon>Pseudomonadati</taxon>
        <taxon>Pseudomonadota</taxon>
        <taxon>Betaproteobacteria</taxon>
        <taxon>Candidatus Accumulibacter</taxon>
    </lineage>
</organism>
<dbReference type="AlphaFoldDB" id="A0A1A8XUW4"/>
<protein>
    <submittedName>
        <fullName evidence="1">Colanic acid biosynthesis glycosyl-transferase</fullName>
    </submittedName>
</protein>
<dbReference type="GO" id="GO:0016740">
    <property type="term" value="F:transferase activity"/>
    <property type="evidence" value="ECO:0007669"/>
    <property type="project" value="UniProtKB-KW"/>
</dbReference>
<sequence>MRIALLSDAYPPIRTSGAVQLRDLAQEFVRHGHGVTVMVPSQDLASAWSLESLDGVQVLRLAALRTKDTGYVRRTLGEMLLSFMMRRGLRTSPLCDVKWDGVIWYSPTIFLGPLAASLKRSSHCDGYLILRDIFPEWAVDMGLLSKGPVYRFFKLVEQYQYAVADTIGVQSPSGLPYMTPWSKKPGRRLEVLQNWLAPAPNTGCRLAISESSLAGRKIFVYAGNMGLAQGMDVVLDLAERLIDRTDIGFLFVGRGSDVARLCALAAERGLSNVLFHDEVEPCEVPGLLAQCHIGLVVLDPRHKTHNVPGKFLTYMQAGLPVLARINAGNDLADLIRKENVGTACIGDSLDELQALALGLCDNVAGRAAMCERAKTLSDSRYSARTAVSQIVSALSARP</sequence>
<evidence type="ECO:0000313" key="2">
    <source>
        <dbReference type="Proteomes" id="UP000199169"/>
    </source>
</evidence>
<dbReference type="SUPFAM" id="SSF53756">
    <property type="entry name" value="UDP-Glycosyltransferase/glycogen phosphorylase"/>
    <property type="match status" value="1"/>
</dbReference>
<dbReference type="EMBL" id="FLQX01000136">
    <property type="protein sequence ID" value="SBT08516.1"/>
    <property type="molecule type" value="Genomic_DNA"/>
</dbReference>
<keyword evidence="2" id="KW-1185">Reference proteome</keyword>
<name>A0A1A8XUW4_9PROT</name>
<evidence type="ECO:0000313" key="1">
    <source>
        <dbReference type="EMBL" id="SBT08516.1"/>
    </source>
</evidence>
<accession>A0A1A8XUW4</accession>
<dbReference type="PANTHER" id="PTHR12526">
    <property type="entry name" value="GLYCOSYLTRANSFERASE"/>
    <property type="match status" value="1"/>
</dbReference>
<dbReference type="Gene3D" id="3.40.50.2000">
    <property type="entry name" value="Glycogen Phosphorylase B"/>
    <property type="match status" value="2"/>
</dbReference>
<dbReference type="CDD" id="cd03794">
    <property type="entry name" value="GT4_WbuB-like"/>
    <property type="match status" value="1"/>
</dbReference>
<keyword evidence="1" id="KW-0808">Transferase</keyword>
<dbReference type="PANTHER" id="PTHR12526:SF609">
    <property type="entry name" value="LIPOPOLYSACCHARIDE BIOSYNTHESIS PROTEIN"/>
    <property type="match status" value="1"/>
</dbReference>
<dbReference type="Proteomes" id="UP000199169">
    <property type="component" value="Unassembled WGS sequence"/>
</dbReference>
<gene>
    <name evidence="1" type="ORF">ACCAA_580010</name>
</gene>
<dbReference type="Pfam" id="PF13692">
    <property type="entry name" value="Glyco_trans_1_4"/>
    <property type="match status" value="1"/>
</dbReference>
<reference evidence="1 2" key="1">
    <citation type="submission" date="2016-06" db="EMBL/GenBank/DDBJ databases">
        <authorList>
            <person name="Kjaerup R.B."/>
            <person name="Dalgaard T.S."/>
            <person name="Juul-Madsen H.R."/>
        </authorList>
    </citation>
    <scope>NUCLEOTIDE SEQUENCE [LARGE SCALE GENOMIC DNA]</scope>
    <source>
        <strain evidence="1">3</strain>
    </source>
</reference>
<proteinExistence type="predicted"/>